<dbReference type="RefSeq" id="XP_012654370.1">
    <property type="nucleotide sequence ID" value="XM_012798916.1"/>
</dbReference>
<dbReference type="GeneID" id="24440628"/>
<name>W7XI90_TETTS</name>
<keyword evidence="2" id="KW-1185">Reference proteome</keyword>
<accession>W7XI90</accession>
<proteinExistence type="predicted"/>
<sequence length="210" mass="25069">MDYYKEANFQKQFPKLKQSQYLFQSQNSLLLDKEYQKSQQQNYNLIQSNIENKQEKVKNNNFSDKNKFKTQGTKKINRNEVDLDLQQPQSSGRSSIRFKLEIFNKRQNQLDNLIPLSSFESRFTSKSPRESNIFSKLQTENVSRCELNEKQTKVVFEDNKVSEQLESKINQQEYINLNDYNVNQLQINLKEKIKSVQIPKKQFDDFEIKD</sequence>
<dbReference type="AlphaFoldDB" id="W7XI90"/>
<organism evidence="1 2">
    <name type="scientific">Tetrahymena thermophila (strain SB210)</name>
    <dbReference type="NCBI Taxonomy" id="312017"/>
    <lineage>
        <taxon>Eukaryota</taxon>
        <taxon>Sar</taxon>
        <taxon>Alveolata</taxon>
        <taxon>Ciliophora</taxon>
        <taxon>Intramacronucleata</taxon>
        <taxon>Oligohymenophorea</taxon>
        <taxon>Hymenostomatida</taxon>
        <taxon>Tetrahymenina</taxon>
        <taxon>Tetrahymenidae</taxon>
        <taxon>Tetrahymena</taxon>
    </lineage>
</organism>
<dbReference type="InParanoid" id="W7XI90"/>
<dbReference type="EMBL" id="GG662606">
    <property type="protein sequence ID" value="EWS73099.1"/>
    <property type="molecule type" value="Genomic_DNA"/>
</dbReference>
<gene>
    <name evidence="1" type="ORF">TTHERM_000777209</name>
</gene>
<protein>
    <submittedName>
        <fullName evidence="1">Uncharacterized protein</fullName>
    </submittedName>
</protein>
<dbReference type="KEGG" id="tet:TTHERM_000777209"/>
<reference evidence="2" key="1">
    <citation type="journal article" date="2006" name="PLoS Biol.">
        <title>Macronuclear genome sequence of the ciliate Tetrahymena thermophila, a model eukaryote.</title>
        <authorList>
            <person name="Eisen J.A."/>
            <person name="Coyne R.S."/>
            <person name="Wu M."/>
            <person name="Wu D."/>
            <person name="Thiagarajan M."/>
            <person name="Wortman J.R."/>
            <person name="Badger J.H."/>
            <person name="Ren Q."/>
            <person name="Amedeo P."/>
            <person name="Jones K.M."/>
            <person name="Tallon L.J."/>
            <person name="Delcher A.L."/>
            <person name="Salzberg S.L."/>
            <person name="Silva J.C."/>
            <person name="Haas B.J."/>
            <person name="Majoros W.H."/>
            <person name="Farzad M."/>
            <person name="Carlton J.M."/>
            <person name="Smith R.K. Jr."/>
            <person name="Garg J."/>
            <person name="Pearlman R.E."/>
            <person name="Karrer K.M."/>
            <person name="Sun L."/>
            <person name="Manning G."/>
            <person name="Elde N.C."/>
            <person name="Turkewitz A.P."/>
            <person name="Asai D.J."/>
            <person name="Wilkes D.E."/>
            <person name="Wang Y."/>
            <person name="Cai H."/>
            <person name="Collins K."/>
            <person name="Stewart B.A."/>
            <person name="Lee S.R."/>
            <person name="Wilamowska K."/>
            <person name="Weinberg Z."/>
            <person name="Ruzzo W.L."/>
            <person name="Wloga D."/>
            <person name="Gaertig J."/>
            <person name="Frankel J."/>
            <person name="Tsao C.-C."/>
            <person name="Gorovsky M.A."/>
            <person name="Keeling P.J."/>
            <person name="Waller R.F."/>
            <person name="Patron N.J."/>
            <person name="Cherry J.M."/>
            <person name="Stover N.A."/>
            <person name="Krieger C.J."/>
            <person name="del Toro C."/>
            <person name="Ryder H.F."/>
            <person name="Williamson S.C."/>
            <person name="Barbeau R.A."/>
            <person name="Hamilton E.P."/>
            <person name="Orias E."/>
        </authorList>
    </citation>
    <scope>NUCLEOTIDE SEQUENCE [LARGE SCALE GENOMIC DNA]</scope>
    <source>
        <strain evidence="2">SB210</strain>
    </source>
</reference>
<evidence type="ECO:0000313" key="1">
    <source>
        <dbReference type="EMBL" id="EWS73099.1"/>
    </source>
</evidence>
<evidence type="ECO:0000313" key="2">
    <source>
        <dbReference type="Proteomes" id="UP000009168"/>
    </source>
</evidence>
<dbReference type="Proteomes" id="UP000009168">
    <property type="component" value="Unassembled WGS sequence"/>
</dbReference>